<keyword evidence="1" id="KW-1133">Transmembrane helix</keyword>
<evidence type="ECO:0000313" key="2">
    <source>
        <dbReference type="EMBL" id="MDT8900843.1"/>
    </source>
</evidence>
<dbReference type="EMBL" id="JAUOZS010000001">
    <property type="protein sequence ID" value="MDT8900843.1"/>
    <property type="molecule type" value="Genomic_DNA"/>
</dbReference>
<comment type="caution">
    <text evidence="2">The sequence shown here is derived from an EMBL/GenBank/DDBJ whole genome shotgun (WGS) entry which is preliminary data.</text>
</comment>
<keyword evidence="3" id="KW-1185">Reference proteome</keyword>
<dbReference type="RefSeq" id="WP_413779376.1">
    <property type="nucleotide sequence ID" value="NZ_JAUOZS010000001.1"/>
</dbReference>
<evidence type="ECO:0000313" key="3">
    <source>
        <dbReference type="Proteomes" id="UP001254848"/>
    </source>
</evidence>
<evidence type="ECO:0000256" key="1">
    <source>
        <dbReference type="SAM" id="Phobius"/>
    </source>
</evidence>
<dbReference type="Proteomes" id="UP001254848">
    <property type="component" value="Unassembled WGS sequence"/>
</dbReference>
<feature type="transmembrane region" description="Helical" evidence="1">
    <location>
        <begin position="189"/>
        <end position="208"/>
    </location>
</feature>
<protein>
    <submittedName>
        <fullName evidence="2">Uncharacterized protein</fullName>
    </submittedName>
</protein>
<reference evidence="2 3" key="1">
    <citation type="submission" date="2023-07" db="EMBL/GenBank/DDBJ databases">
        <title>The novel representative of Negativicutes class, Anaeroselena agilis gen. nov. sp. nov.</title>
        <authorList>
            <person name="Prokofeva M.I."/>
            <person name="Elcheninov A.G."/>
            <person name="Klyukina A."/>
            <person name="Kublanov I.V."/>
            <person name="Frolov E.N."/>
            <person name="Podosokorskaya O.A."/>
        </authorList>
    </citation>
    <scope>NUCLEOTIDE SEQUENCE [LARGE SCALE GENOMIC DNA]</scope>
    <source>
        <strain evidence="2 3">4137-cl</strain>
    </source>
</reference>
<keyword evidence="1" id="KW-0812">Transmembrane</keyword>
<accession>A0ABU3NX76</accession>
<gene>
    <name evidence="2" type="ORF">Q4T40_06275</name>
</gene>
<name>A0ABU3NX76_9FIRM</name>
<proteinExistence type="predicted"/>
<sequence length="288" mass="32729">MTHLMFVLLVLSIFDDTLGFSYEYVLPHISILTPAYWQTTKVIAIVAFCLIHNIKSHERIKGTVTDREIKKVYENQGVPLEAITSINGKILYANLFYPDTKVAVSDGSDEIELCIHGKSLVPLVKTRLNQWSITEGSFLIIPSVADNAFIEYPLIGRYFWPLGYKSIDWYIVSIALVAETAVFEDMYHLLLIPLLVLFAVKSLICTGLRHFRKVKILLTENKIKIFNSQGLENSLELSDVTKIEKGIFRVKVIGRNGQVIYLPRGCYLLPELIMELSGSEKPIKENNF</sequence>
<organism evidence="2 3">
    <name type="scientific">Anaeroselena agilis</name>
    <dbReference type="NCBI Taxonomy" id="3063788"/>
    <lineage>
        <taxon>Bacteria</taxon>
        <taxon>Bacillati</taxon>
        <taxon>Bacillota</taxon>
        <taxon>Negativicutes</taxon>
        <taxon>Acetonemataceae</taxon>
        <taxon>Anaeroselena</taxon>
    </lineage>
</organism>
<keyword evidence="1" id="KW-0472">Membrane</keyword>